<dbReference type="AlphaFoldDB" id="A0A6H5H3W5"/>
<dbReference type="EMBL" id="CADCXU010024635">
    <property type="protein sequence ID" value="CAB0011977.1"/>
    <property type="molecule type" value="Genomic_DNA"/>
</dbReference>
<keyword evidence="2" id="KW-1185">Reference proteome</keyword>
<proteinExistence type="predicted"/>
<gene>
    <name evidence="1" type="ORF">NTEN_LOCUS16804</name>
</gene>
<feature type="non-terminal residue" evidence="1">
    <location>
        <position position="1"/>
    </location>
</feature>
<organism evidence="1 2">
    <name type="scientific">Nesidiocoris tenuis</name>
    <dbReference type="NCBI Taxonomy" id="355587"/>
    <lineage>
        <taxon>Eukaryota</taxon>
        <taxon>Metazoa</taxon>
        <taxon>Ecdysozoa</taxon>
        <taxon>Arthropoda</taxon>
        <taxon>Hexapoda</taxon>
        <taxon>Insecta</taxon>
        <taxon>Pterygota</taxon>
        <taxon>Neoptera</taxon>
        <taxon>Paraneoptera</taxon>
        <taxon>Hemiptera</taxon>
        <taxon>Heteroptera</taxon>
        <taxon>Panheteroptera</taxon>
        <taxon>Cimicomorpha</taxon>
        <taxon>Miridae</taxon>
        <taxon>Dicyphina</taxon>
        <taxon>Nesidiocoris</taxon>
    </lineage>
</organism>
<name>A0A6H5H3W5_9HEMI</name>
<sequence length="90" mass="9505">HQSRQRAVHQQFENNDVRHVTVLLRRPVRRRRPSVTVSCAVAVPSAIAVAVSRSKTVSAVGGAVGRGWPPCTSVAALRRSVRAGGPASGS</sequence>
<reference evidence="1 2" key="1">
    <citation type="submission" date="2020-02" db="EMBL/GenBank/DDBJ databases">
        <authorList>
            <person name="Ferguson B K."/>
        </authorList>
    </citation>
    <scope>NUCLEOTIDE SEQUENCE [LARGE SCALE GENOMIC DNA]</scope>
</reference>
<accession>A0A6H5H3W5</accession>
<evidence type="ECO:0000313" key="1">
    <source>
        <dbReference type="EMBL" id="CAB0011977.1"/>
    </source>
</evidence>
<dbReference type="Proteomes" id="UP000479000">
    <property type="component" value="Unassembled WGS sequence"/>
</dbReference>
<evidence type="ECO:0000313" key="2">
    <source>
        <dbReference type="Proteomes" id="UP000479000"/>
    </source>
</evidence>
<protein>
    <submittedName>
        <fullName evidence="1">Uncharacterized protein</fullName>
    </submittedName>
</protein>